<name>A0ABV4SEZ8_9ACTN</name>
<accession>A0ABV4SEZ8</accession>
<dbReference type="Proteomes" id="UP001571476">
    <property type="component" value="Unassembled WGS sequence"/>
</dbReference>
<feature type="compositionally biased region" description="Low complexity" evidence="1">
    <location>
        <begin position="79"/>
        <end position="91"/>
    </location>
</feature>
<feature type="region of interest" description="Disordered" evidence="1">
    <location>
        <begin position="79"/>
        <end position="108"/>
    </location>
</feature>
<keyword evidence="2" id="KW-0812">Transmembrane</keyword>
<sequence length="108" mass="10658">MPRPTAAQLAYGSATVIFSTLAMLLLSQTSSGLGVAIIALAALGLGLLVALTVPLPKSRPSAVPATAVAAEERMPVQRATVPSAAAPQAAPESVYEVAPSGTRGPAGP</sequence>
<protein>
    <recommendedName>
        <fullName evidence="5">Secreted protein</fullName>
    </recommendedName>
</protein>
<dbReference type="EMBL" id="JBGOSP010000005">
    <property type="protein sequence ID" value="MFA3837022.1"/>
    <property type="molecule type" value="Genomic_DNA"/>
</dbReference>
<keyword evidence="4" id="KW-1185">Reference proteome</keyword>
<keyword evidence="2" id="KW-0472">Membrane</keyword>
<evidence type="ECO:0000256" key="1">
    <source>
        <dbReference type="SAM" id="MobiDB-lite"/>
    </source>
</evidence>
<evidence type="ECO:0008006" key="5">
    <source>
        <dbReference type="Google" id="ProtNLM"/>
    </source>
</evidence>
<feature type="transmembrane region" description="Helical" evidence="2">
    <location>
        <begin position="33"/>
        <end position="55"/>
    </location>
</feature>
<evidence type="ECO:0000313" key="4">
    <source>
        <dbReference type="Proteomes" id="UP001571476"/>
    </source>
</evidence>
<reference evidence="3 4" key="1">
    <citation type="submission" date="2024-08" db="EMBL/GenBank/DDBJ databases">
        <title>Genome sequence of Streptomyces aureus CACIA-1.46HGO.</title>
        <authorList>
            <person name="Evangelista-Martinez Z."/>
        </authorList>
    </citation>
    <scope>NUCLEOTIDE SEQUENCE [LARGE SCALE GENOMIC DNA]</scope>
    <source>
        <strain evidence="3 4">CACIA-1.46HGO</strain>
    </source>
</reference>
<proteinExistence type="predicted"/>
<organism evidence="3 4">
    <name type="scientific">Streptomyces aureus</name>
    <dbReference type="NCBI Taxonomy" id="193461"/>
    <lineage>
        <taxon>Bacteria</taxon>
        <taxon>Bacillati</taxon>
        <taxon>Actinomycetota</taxon>
        <taxon>Actinomycetes</taxon>
        <taxon>Kitasatosporales</taxon>
        <taxon>Streptomycetaceae</taxon>
        <taxon>Streptomyces</taxon>
    </lineage>
</organism>
<comment type="caution">
    <text evidence="3">The sequence shown here is derived from an EMBL/GenBank/DDBJ whole genome shotgun (WGS) entry which is preliminary data.</text>
</comment>
<keyword evidence="2" id="KW-1133">Transmembrane helix</keyword>
<evidence type="ECO:0000256" key="2">
    <source>
        <dbReference type="SAM" id="Phobius"/>
    </source>
</evidence>
<evidence type="ECO:0000313" key="3">
    <source>
        <dbReference type="EMBL" id="MFA3837022.1"/>
    </source>
</evidence>
<dbReference type="RefSeq" id="WP_372562561.1">
    <property type="nucleotide sequence ID" value="NZ_JBGOSP010000005.1"/>
</dbReference>
<feature type="transmembrane region" description="Helical" evidence="2">
    <location>
        <begin position="6"/>
        <end position="26"/>
    </location>
</feature>
<gene>
    <name evidence="3" type="ORF">ACEG43_12660</name>
</gene>